<proteinExistence type="predicted"/>
<feature type="non-terminal residue" evidence="1">
    <location>
        <position position="126"/>
    </location>
</feature>
<evidence type="ECO:0008006" key="3">
    <source>
        <dbReference type="Google" id="ProtNLM"/>
    </source>
</evidence>
<dbReference type="InterPro" id="IPR043502">
    <property type="entry name" value="DNA/RNA_pol_sf"/>
</dbReference>
<reference evidence="1 2" key="1">
    <citation type="journal article" date="2016" name="Mol. Biol. Evol.">
        <title>Comparative Genomics of Early-Diverging Mushroom-Forming Fungi Provides Insights into the Origins of Lignocellulose Decay Capabilities.</title>
        <authorList>
            <person name="Nagy L.G."/>
            <person name="Riley R."/>
            <person name="Tritt A."/>
            <person name="Adam C."/>
            <person name="Daum C."/>
            <person name="Floudas D."/>
            <person name="Sun H."/>
            <person name="Yadav J.S."/>
            <person name="Pangilinan J."/>
            <person name="Larsson K.H."/>
            <person name="Matsuura K."/>
            <person name="Barry K."/>
            <person name="Labutti K."/>
            <person name="Kuo R."/>
            <person name="Ohm R.A."/>
            <person name="Bhattacharya S.S."/>
            <person name="Shirouzu T."/>
            <person name="Yoshinaga Y."/>
            <person name="Martin F.M."/>
            <person name="Grigoriev I.V."/>
            <person name="Hibbett D.S."/>
        </authorList>
    </citation>
    <scope>NUCLEOTIDE SEQUENCE [LARGE SCALE GENOMIC DNA]</scope>
    <source>
        <strain evidence="1 2">CBS 109695</strain>
    </source>
</reference>
<dbReference type="STRING" id="436010.A0A166DFP7"/>
<name>A0A166DFP7_9AGAM</name>
<evidence type="ECO:0000313" key="1">
    <source>
        <dbReference type="EMBL" id="KZP14655.1"/>
    </source>
</evidence>
<protein>
    <recommendedName>
        <fullName evidence="3">DNA/RNA polymerase</fullName>
    </recommendedName>
</protein>
<accession>A0A166DFP7</accession>
<sequence>MDKDSWGPKTAEMPDPKEYTLEDMEKLLDVGSLPEELKERAWDMLKRRVNAFAFDGRLGHHSSKVHIRTQEGQVPISVPMYNSSPAKKAVIEEQLKKWFELGVIEASKSPWSAPVVIAYRNGKARF</sequence>
<evidence type="ECO:0000313" key="2">
    <source>
        <dbReference type="Proteomes" id="UP000076532"/>
    </source>
</evidence>
<keyword evidence="2" id="KW-1185">Reference proteome</keyword>
<dbReference type="OrthoDB" id="6776860at2759"/>
<organism evidence="1 2">
    <name type="scientific">Athelia psychrophila</name>
    <dbReference type="NCBI Taxonomy" id="1759441"/>
    <lineage>
        <taxon>Eukaryota</taxon>
        <taxon>Fungi</taxon>
        <taxon>Dikarya</taxon>
        <taxon>Basidiomycota</taxon>
        <taxon>Agaricomycotina</taxon>
        <taxon>Agaricomycetes</taxon>
        <taxon>Agaricomycetidae</taxon>
        <taxon>Atheliales</taxon>
        <taxon>Atheliaceae</taxon>
        <taxon>Athelia</taxon>
    </lineage>
</organism>
<dbReference type="Gene3D" id="3.10.10.10">
    <property type="entry name" value="HIV Type 1 Reverse Transcriptase, subunit A, domain 1"/>
    <property type="match status" value="1"/>
</dbReference>
<dbReference type="AlphaFoldDB" id="A0A166DFP7"/>
<dbReference type="EMBL" id="KV417614">
    <property type="protein sequence ID" value="KZP14655.1"/>
    <property type="molecule type" value="Genomic_DNA"/>
</dbReference>
<dbReference type="Proteomes" id="UP000076532">
    <property type="component" value="Unassembled WGS sequence"/>
</dbReference>
<gene>
    <name evidence="1" type="ORF">FIBSPDRAFT_751510</name>
</gene>
<dbReference type="SUPFAM" id="SSF56672">
    <property type="entry name" value="DNA/RNA polymerases"/>
    <property type="match status" value="1"/>
</dbReference>